<dbReference type="EMBL" id="JAXCGZ010006717">
    <property type="protein sequence ID" value="KAK7079576.1"/>
    <property type="molecule type" value="Genomic_DNA"/>
</dbReference>
<gene>
    <name evidence="1" type="ORF">SK128_027848</name>
</gene>
<organism evidence="1 2">
    <name type="scientific">Halocaridina rubra</name>
    <name type="common">Hawaiian red shrimp</name>
    <dbReference type="NCBI Taxonomy" id="373956"/>
    <lineage>
        <taxon>Eukaryota</taxon>
        <taxon>Metazoa</taxon>
        <taxon>Ecdysozoa</taxon>
        <taxon>Arthropoda</taxon>
        <taxon>Crustacea</taxon>
        <taxon>Multicrustacea</taxon>
        <taxon>Malacostraca</taxon>
        <taxon>Eumalacostraca</taxon>
        <taxon>Eucarida</taxon>
        <taxon>Decapoda</taxon>
        <taxon>Pleocyemata</taxon>
        <taxon>Caridea</taxon>
        <taxon>Atyoidea</taxon>
        <taxon>Atyidae</taxon>
        <taxon>Halocaridina</taxon>
    </lineage>
</organism>
<dbReference type="Proteomes" id="UP001381693">
    <property type="component" value="Unassembled WGS sequence"/>
</dbReference>
<reference evidence="1 2" key="1">
    <citation type="submission" date="2023-11" db="EMBL/GenBank/DDBJ databases">
        <title>Halocaridina rubra genome assembly.</title>
        <authorList>
            <person name="Smith C."/>
        </authorList>
    </citation>
    <scope>NUCLEOTIDE SEQUENCE [LARGE SCALE GENOMIC DNA]</scope>
    <source>
        <strain evidence="1">EP-1</strain>
        <tissue evidence="1">Whole</tissue>
    </source>
</reference>
<accession>A0AAN8X818</accession>
<feature type="non-terminal residue" evidence="1">
    <location>
        <position position="1"/>
    </location>
</feature>
<sequence length="52" mass="6269">RLILAQNISVKHSLHTSSRYKNLGEVEEKLEEWRRVMEDRGLKISRKKTEYL</sequence>
<evidence type="ECO:0000313" key="1">
    <source>
        <dbReference type="EMBL" id="KAK7079576.1"/>
    </source>
</evidence>
<protein>
    <submittedName>
        <fullName evidence="1">Uncharacterized protein</fullName>
    </submittedName>
</protein>
<proteinExistence type="predicted"/>
<evidence type="ECO:0000313" key="2">
    <source>
        <dbReference type="Proteomes" id="UP001381693"/>
    </source>
</evidence>
<keyword evidence="2" id="KW-1185">Reference proteome</keyword>
<feature type="non-terminal residue" evidence="1">
    <location>
        <position position="52"/>
    </location>
</feature>
<name>A0AAN8X818_HALRR</name>
<dbReference type="AlphaFoldDB" id="A0AAN8X818"/>
<comment type="caution">
    <text evidence="1">The sequence shown here is derived from an EMBL/GenBank/DDBJ whole genome shotgun (WGS) entry which is preliminary data.</text>
</comment>